<keyword evidence="4 6" id="KW-0067">ATP-binding</keyword>
<dbReference type="InterPro" id="IPR003439">
    <property type="entry name" value="ABC_transporter-like_ATP-bd"/>
</dbReference>
<dbReference type="InterPro" id="IPR027417">
    <property type="entry name" value="P-loop_NTPase"/>
</dbReference>
<dbReference type="GO" id="GO:0005524">
    <property type="term" value="F:ATP binding"/>
    <property type="evidence" value="ECO:0007669"/>
    <property type="project" value="UniProtKB-KW"/>
</dbReference>
<evidence type="ECO:0000256" key="2">
    <source>
        <dbReference type="ARBA" id="ARBA00022448"/>
    </source>
</evidence>
<dbReference type="PROSITE" id="PS00211">
    <property type="entry name" value="ABC_TRANSPORTER_1"/>
    <property type="match status" value="1"/>
</dbReference>
<dbReference type="Pfam" id="PF00005">
    <property type="entry name" value="ABC_tran"/>
    <property type="match status" value="1"/>
</dbReference>
<organism evidence="6">
    <name type="scientific">Staphylococcus epidermidis</name>
    <dbReference type="NCBI Taxonomy" id="1282"/>
    <lineage>
        <taxon>Bacteria</taxon>
        <taxon>Bacillati</taxon>
        <taxon>Bacillota</taxon>
        <taxon>Bacilli</taxon>
        <taxon>Bacillales</taxon>
        <taxon>Staphylococcaceae</taxon>
        <taxon>Staphylococcus</taxon>
    </lineage>
</organism>
<dbReference type="SUPFAM" id="SSF52540">
    <property type="entry name" value="P-loop containing nucleoside triphosphate hydrolases"/>
    <property type="match status" value="1"/>
</dbReference>
<evidence type="ECO:0000256" key="1">
    <source>
        <dbReference type="ARBA" id="ARBA00005417"/>
    </source>
</evidence>
<reference evidence="6" key="1">
    <citation type="submission" date="2018-10" db="EMBL/GenBank/DDBJ databases">
        <title>First Description of Arginine Catabolic Mobile Element (ACME) Type VI Harboring the kdp Operon Only in Staphylococcus epidermidis Using Short and Long Read Whole Genome Sequencing: Further Evidence of ACME Diversity.</title>
        <authorList>
            <person name="McManus B.A."/>
            <person name="O'Connor A.M."/>
            <person name="Egan S."/>
            <person name="Flanagan P.R."/>
            <person name="Coleman D.C."/>
        </authorList>
    </citation>
    <scope>NUCLEOTIDE SEQUENCE</scope>
    <source>
        <strain evidence="6">300OR1</strain>
    </source>
</reference>
<keyword evidence="2" id="KW-0813">Transport</keyword>
<keyword evidence="3" id="KW-0547">Nucleotide-binding</keyword>
<dbReference type="RefSeq" id="WP_070813049.1">
    <property type="nucleotide sequence ID" value="NZ_JBBLOK010000006.1"/>
</dbReference>
<accession>A0A482KAR1</accession>
<evidence type="ECO:0000313" key="6">
    <source>
        <dbReference type="EMBL" id="QBP79281.1"/>
    </source>
</evidence>
<feature type="domain" description="ABC transporter" evidence="5">
    <location>
        <begin position="5"/>
        <end position="231"/>
    </location>
</feature>
<dbReference type="InterPro" id="IPR003593">
    <property type="entry name" value="AAA+_ATPase"/>
</dbReference>
<name>A0A482KAR1_STAEP</name>
<dbReference type="AlphaFoldDB" id="A0A482KAR1"/>
<dbReference type="PROSITE" id="PS50893">
    <property type="entry name" value="ABC_TRANSPORTER_2"/>
    <property type="match status" value="1"/>
</dbReference>
<dbReference type="InterPro" id="IPR017871">
    <property type="entry name" value="ABC_transporter-like_CS"/>
</dbReference>
<dbReference type="SMART" id="SM00382">
    <property type="entry name" value="AAA"/>
    <property type="match status" value="1"/>
</dbReference>
<comment type="similarity">
    <text evidence="1">Belongs to the ABC transporter superfamily.</text>
</comment>
<protein>
    <submittedName>
        <fullName evidence="6">ABC transporter ATP-binding protein</fullName>
    </submittedName>
</protein>
<evidence type="ECO:0000259" key="5">
    <source>
        <dbReference type="PROSITE" id="PS50893"/>
    </source>
</evidence>
<evidence type="ECO:0000256" key="3">
    <source>
        <dbReference type="ARBA" id="ARBA00022741"/>
    </source>
</evidence>
<dbReference type="GO" id="GO:0016887">
    <property type="term" value="F:ATP hydrolysis activity"/>
    <property type="evidence" value="ECO:0007669"/>
    <property type="project" value="InterPro"/>
</dbReference>
<evidence type="ECO:0000256" key="4">
    <source>
        <dbReference type="ARBA" id="ARBA00022840"/>
    </source>
</evidence>
<proteinExistence type="inferred from homology"/>
<dbReference type="Gene3D" id="3.40.50.300">
    <property type="entry name" value="P-loop containing nucleotide triphosphate hydrolases"/>
    <property type="match status" value="1"/>
</dbReference>
<sequence length="304" mass="34951">MNLVIKTKDLSKKYKDNHGLLPTNFELHKGEVCALIGRNGAGKSTFFKLLANQIKADSGNIELFNKKSDIKNQMRKRIGFMIEHPDFINNFTAFQNLKYFSIQRGISNTKDITEVLKAVELENVNKKFKTYSLGMKQRLGLALALLNGPDLLILDEPINGLDAQGIKDFRNLILRLNQEHGITFLLSSHILNELQQVADRFVFIDKGKIIKDISKEKLTQESKQQLLIRVDNTSKTSQVLEENIKNIDYRVINAQEIIVYQSSIDYNLINKILIENNIDVYEFKIEVSNLEDYFLNIKRGDEID</sequence>
<dbReference type="PANTHER" id="PTHR43335:SF8">
    <property type="entry name" value="ABC TRANSPORTER, ATP-BINDING PROTEIN"/>
    <property type="match status" value="1"/>
</dbReference>
<dbReference type="EMBL" id="MK078515">
    <property type="protein sequence ID" value="QBP79281.1"/>
    <property type="molecule type" value="Genomic_DNA"/>
</dbReference>
<dbReference type="PANTHER" id="PTHR43335">
    <property type="entry name" value="ABC TRANSPORTER, ATP-BINDING PROTEIN"/>
    <property type="match status" value="1"/>
</dbReference>